<organism evidence="2">
    <name type="scientific">Sesamum angustifolium</name>
    <dbReference type="NCBI Taxonomy" id="2727405"/>
    <lineage>
        <taxon>Eukaryota</taxon>
        <taxon>Viridiplantae</taxon>
        <taxon>Streptophyta</taxon>
        <taxon>Embryophyta</taxon>
        <taxon>Tracheophyta</taxon>
        <taxon>Spermatophyta</taxon>
        <taxon>Magnoliopsida</taxon>
        <taxon>eudicotyledons</taxon>
        <taxon>Gunneridae</taxon>
        <taxon>Pentapetalae</taxon>
        <taxon>asterids</taxon>
        <taxon>lamiids</taxon>
        <taxon>Lamiales</taxon>
        <taxon>Pedaliaceae</taxon>
        <taxon>Sesamum</taxon>
    </lineage>
</organism>
<feature type="region of interest" description="Disordered" evidence="1">
    <location>
        <begin position="82"/>
        <end position="101"/>
    </location>
</feature>
<sequence>MASPLHKTPGDGLAPLSALNNYGHRFWLFLEEARKNACLGSLHTAQLEAAGKKQLDSEKKNRKSWKSSLFFWLKTDKKRNLTKQSMKGSTVPKPRHQHFSGPVQGQGAVGGIMTAGSQRTASGPLISLFSSTKRAEEYEVPYMCLGHQLNNPQKLHYYGPIYLVK</sequence>
<name>A0AAW2LK55_9LAMI</name>
<gene>
    <name evidence="2" type="ORF">Sangu_2106100</name>
</gene>
<comment type="caution">
    <text evidence="2">The sequence shown here is derived from an EMBL/GenBank/DDBJ whole genome shotgun (WGS) entry which is preliminary data.</text>
</comment>
<reference evidence="2" key="2">
    <citation type="journal article" date="2024" name="Plant">
        <title>Genomic evolution and insights into agronomic trait innovations of Sesamum species.</title>
        <authorList>
            <person name="Miao H."/>
            <person name="Wang L."/>
            <person name="Qu L."/>
            <person name="Liu H."/>
            <person name="Sun Y."/>
            <person name="Le M."/>
            <person name="Wang Q."/>
            <person name="Wei S."/>
            <person name="Zheng Y."/>
            <person name="Lin W."/>
            <person name="Duan Y."/>
            <person name="Cao H."/>
            <person name="Xiong S."/>
            <person name="Wang X."/>
            <person name="Wei L."/>
            <person name="Li C."/>
            <person name="Ma Q."/>
            <person name="Ju M."/>
            <person name="Zhao R."/>
            <person name="Li G."/>
            <person name="Mu C."/>
            <person name="Tian Q."/>
            <person name="Mei H."/>
            <person name="Zhang T."/>
            <person name="Gao T."/>
            <person name="Zhang H."/>
        </authorList>
    </citation>
    <scope>NUCLEOTIDE SEQUENCE</scope>
    <source>
        <strain evidence="2">G01</strain>
    </source>
</reference>
<dbReference type="AlphaFoldDB" id="A0AAW2LK55"/>
<evidence type="ECO:0000256" key="1">
    <source>
        <dbReference type="SAM" id="MobiDB-lite"/>
    </source>
</evidence>
<accession>A0AAW2LK55</accession>
<evidence type="ECO:0000313" key="2">
    <source>
        <dbReference type="EMBL" id="KAL0319499.1"/>
    </source>
</evidence>
<reference evidence="2" key="1">
    <citation type="submission" date="2020-06" db="EMBL/GenBank/DDBJ databases">
        <authorList>
            <person name="Li T."/>
            <person name="Hu X."/>
            <person name="Zhang T."/>
            <person name="Song X."/>
            <person name="Zhang H."/>
            <person name="Dai N."/>
            <person name="Sheng W."/>
            <person name="Hou X."/>
            <person name="Wei L."/>
        </authorList>
    </citation>
    <scope>NUCLEOTIDE SEQUENCE</scope>
    <source>
        <strain evidence="2">G01</strain>
        <tissue evidence="2">Leaf</tissue>
    </source>
</reference>
<proteinExistence type="predicted"/>
<dbReference type="EMBL" id="JACGWK010000013">
    <property type="protein sequence ID" value="KAL0319499.1"/>
    <property type="molecule type" value="Genomic_DNA"/>
</dbReference>
<dbReference type="PANTHER" id="PTHR35488:SF4">
    <property type="entry name" value="DUF4005 DOMAIN-CONTAINING PROTEIN"/>
    <property type="match status" value="1"/>
</dbReference>
<dbReference type="PANTHER" id="PTHR35488">
    <property type="entry name" value="OS05G0358900 PROTEIN-RELATED"/>
    <property type="match status" value="1"/>
</dbReference>
<protein>
    <submittedName>
        <fullName evidence="2">Uncharacterized protein</fullName>
    </submittedName>
</protein>